<dbReference type="SMART" id="SM00448">
    <property type="entry name" value="REC"/>
    <property type="match status" value="1"/>
</dbReference>
<keyword evidence="1 5" id="KW-0597">Phosphoprotein</keyword>
<dbReference type="InterPro" id="IPR058245">
    <property type="entry name" value="NreC/VraR/RcsB-like_REC"/>
</dbReference>
<dbReference type="Proteomes" id="UP000002218">
    <property type="component" value="Chromosome"/>
</dbReference>
<keyword evidence="9" id="KW-1185">Reference proteome</keyword>
<dbReference type="InterPro" id="IPR001789">
    <property type="entry name" value="Sig_transdc_resp-reg_receiver"/>
</dbReference>
<feature type="modified residue" description="4-aspartylphosphate" evidence="5">
    <location>
        <position position="57"/>
    </location>
</feature>
<feature type="domain" description="HTH luxR-type" evidence="6">
    <location>
        <begin position="148"/>
        <end position="213"/>
    </location>
</feature>
<dbReference type="PANTHER" id="PTHR43214:SF24">
    <property type="entry name" value="TRANSCRIPTIONAL REGULATORY PROTEIN NARL-RELATED"/>
    <property type="match status" value="1"/>
</dbReference>
<dbReference type="PROSITE" id="PS50110">
    <property type="entry name" value="RESPONSE_REGULATORY"/>
    <property type="match status" value="1"/>
</dbReference>
<dbReference type="PRINTS" id="PR00038">
    <property type="entry name" value="HTHLUXR"/>
</dbReference>
<dbReference type="eggNOG" id="COG2197">
    <property type="taxonomic scope" value="Bacteria"/>
</dbReference>
<dbReference type="InterPro" id="IPR000792">
    <property type="entry name" value="Tscrpt_reg_LuxR_C"/>
</dbReference>
<dbReference type="GO" id="GO:0003677">
    <property type="term" value="F:DNA binding"/>
    <property type="evidence" value="ECO:0007669"/>
    <property type="project" value="UniProtKB-KW"/>
</dbReference>
<dbReference type="InterPro" id="IPR039420">
    <property type="entry name" value="WalR-like"/>
</dbReference>
<dbReference type="SUPFAM" id="SSF46894">
    <property type="entry name" value="C-terminal effector domain of the bipartite response regulators"/>
    <property type="match status" value="1"/>
</dbReference>
<dbReference type="Pfam" id="PF00072">
    <property type="entry name" value="Response_reg"/>
    <property type="match status" value="1"/>
</dbReference>
<evidence type="ECO:0000256" key="3">
    <source>
        <dbReference type="ARBA" id="ARBA00023125"/>
    </source>
</evidence>
<evidence type="ECO:0000259" key="6">
    <source>
        <dbReference type="PROSITE" id="PS50043"/>
    </source>
</evidence>
<organism evidence="8 9">
    <name type="scientific">Nakamurella multipartita (strain ATCC 700099 / DSM 44233 / CIP 104796 / JCM 9543 / NBRC 105858 / Y-104)</name>
    <name type="common">Microsphaera multipartita</name>
    <dbReference type="NCBI Taxonomy" id="479431"/>
    <lineage>
        <taxon>Bacteria</taxon>
        <taxon>Bacillati</taxon>
        <taxon>Actinomycetota</taxon>
        <taxon>Actinomycetes</taxon>
        <taxon>Nakamurellales</taxon>
        <taxon>Nakamurellaceae</taxon>
        <taxon>Nakamurella</taxon>
    </lineage>
</organism>
<dbReference type="Pfam" id="PF00196">
    <property type="entry name" value="GerE"/>
    <property type="match status" value="1"/>
</dbReference>
<dbReference type="GO" id="GO:0006355">
    <property type="term" value="P:regulation of DNA-templated transcription"/>
    <property type="evidence" value="ECO:0007669"/>
    <property type="project" value="InterPro"/>
</dbReference>
<dbReference type="PROSITE" id="PS50043">
    <property type="entry name" value="HTH_LUXR_2"/>
    <property type="match status" value="1"/>
</dbReference>
<gene>
    <name evidence="8" type="ordered locus">Namu_2635</name>
</gene>
<dbReference type="InterPro" id="IPR011006">
    <property type="entry name" value="CheY-like_superfamily"/>
</dbReference>
<evidence type="ECO:0000256" key="4">
    <source>
        <dbReference type="ARBA" id="ARBA00023163"/>
    </source>
</evidence>
<feature type="domain" description="Response regulatory" evidence="7">
    <location>
        <begin position="7"/>
        <end position="122"/>
    </location>
</feature>
<protein>
    <submittedName>
        <fullName evidence="8">Two component transcriptional regulator, LuxR family</fullName>
    </submittedName>
</protein>
<dbReference type="InterPro" id="IPR016032">
    <property type="entry name" value="Sig_transdc_resp-reg_C-effctor"/>
</dbReference>
<evidence type="ECO:0000313" key="8">
    <source>
        <dbReference type="EMBL" id="ACV78984.1"/>
    </source>
</evidence>
<dbReference type="EMBL" id="CP001737">
    <property type="protein sequence ID" value="ACV78984.1"/>
    <property type="molecule type" value="Genomic_DNA"/>
</dbReference>
<proteinExistence type="predicted"/>
<dbReference type="SMART" id="SM00421">
    <property type="entry name" value="HTH_LUXR"/>
    <property type="match status" value="1"/>
</dbReference>
<reference evidence="9" key="1">
    <citation type="submission" date="2009-09" db="EMBL/GenBank/DDBJ databases">
        <title>The complete genome of Nakamurella multipartita DSM 44233.</title>
        <authorList>
            <consortium name="US DOE Joint Genome Institute (JGI-PGF)"/>
            <person name="Lucas S."/>
            <person name="Copeland A."/>
            <person name="Lapidus A."/>
            <person name="Glavina del Rio T."/>
            <person name="Dalin E."/>
            <person name="Tice H."/>
            <person name="Bruce D."/>
            <person name="Goodwin L."/>
            <person name="Pitluck S."/>
            <person name="Kyrpides N."/>
            <person name="Mavromatis K."/>
            <person name="Ivanova N."/>
            <person name="Ovchinnikova G."/>
            <person name="Sims D."/>
            <person name="Meincke L."/>
            <person name="Brettin T."/>
            <person name="Detter J.C."/>
            <person name="Han C."/>
            <person name="Larimer F."/>
            <person name="Land M."/>
            <person name="Hauser L."/>
            <person name="Markowitz V."/>
            <person name="Cheng J.-F."/>
            <person name="Hugenholtz P."/>
            <person name="Woyke T."/>
            <person name="Wu D."/>
            <person name="Klenk H.-P."/>
            <person name="Eisen J.A."/>
        </authorList>
    </citation>
    <scope>NUCLEOTIDE SEQUENCE [LARGE SCALE GENOMIC DNA]</scope>
    <source>
        <strain evidence="9">ATCC 700099 / DSM 44233 / CIP 104796 / JCM 9543 / NBRC 105858 / Y-104</strain>
    </source>
</reference>
<evidence type="ECO:0000259" key="7">
    <source>
        <dbReference type="PROSITE" id="PS50110"/>
    </source>
</evidence>
<keyword evidence="3" id="KW-0238">DNA-binding</keyword>
<dbReference type="SUPFAM" id="SSF52172">
    <property type="entry name" value="CheY-like"/>
    <property type="match status" value="1"/>
</dbReference>
<evidence type="ECO:0000313" key="9">
    <source>
        <dbReference type="Proteomes" id="UP000002218"/>
    </source>
</evidence>
<dbReference type="AlphaFoldDB" id="C8X7N1"/>
<evidence type="ECO:0000256" key="1">
    <source>
        <dbReference type="ARBA" id="ARBA00022553"/>
    </source>
</evidence>
<evidence type="ECO:0000256" key="2">
    <source>
        <dbReference type="ARBA" id="ARBA00023015"/>
    </source>
</evidence>
<dbReference type="CDD" id="cd06170">
    <property type="entry name" value="LuxR_C_like"/>
    <property type="match status" value="1"/>
</dbReference>
<keyword evidence="2" id="KW-0805">Transcription regulation</keyword>
<sequence length="217" mass="23973">MTRFPALILVADDHSVVREGLKAVLSRHSDLRVVAEAVDGIQAVELAGGDIDLAILDVAMPRMTGLQAAREINRRAPDLPILMLSMYDREEYFFEAISAGAAGYVLKRQADQDIVEACRAALRGESFIYPAALTSLMRTYLDRLARGERPGRGPLTPREADVVKLIAEGHSAQEIADCLSISPRTVDRHRANILEKLDLRDRVDLTRYAIRAGLIEP</sequence>
<dbReference type="KEGG" id="nml:Namu_2635"/>
<dbReference type="RefSeq" id="WP_015747865.1">
    <property type="nucleotide sequence ID" value="NC_013235.1"/>
</dbReference>
<evidence type="ECO:0000256" key="5">
    <source>
        <dbReference type="PROSITE-ProRule" id="PRU00169"/>
    </source>
</evidence>
<reference evidence="8 9" key="2">
    <citation type="journal article" date="2010" name="Stand. Genomic Sci.">
        <title>Complete genome sequence of Nakamurella multipartita type strain (Y-104).</title>
        <authorList>
            <person name="Tice H."/>
            <person name="Mayilraj S."/>
            <person name="Sims D."/>
            <person name="Lapidus A."/>
            <person name="Nolan M."/>
            <person name="Lucas S."/>
            <person name="Glavina Del Rio T."/>
            <person name="Copeland A."/>
            <person name="Cheng J.F."/>
            <person name="Meincke L."/>
            <person name="Bruce D."/>
            <person name="Goodwin L."/>
            <person name="Pitluck S."/>
            <person name="Ivanova N."/>
            <person name="Mavromatis K."/>
            <person name="Ovchinnikova G."/>
            <person name="Pati A."/>
            <person name="Chen A."/>
            <person name="Palaniappan K."/>
            <person name="Land M."/>
            <person name="Hauser L."/>
            <person name="Chang Y.J."/>
            <person name="Jeffries C.D."/>
            <person name="Detter J.C."/>
            <person name="Brettin T."/>
            <person name="Rohde M."/>
            <person name="Goker M."/>
            <person name="Bristow J."/>
            <person name="Eisen J.A."/>
            <person name="Markowitz V."/>
            <person name="Hugenholtz P."/>
            <person name="Kyrpides N.C."/>
            <person name="Klenk H.P."/>
            <person name="Chen F."/>
        </authorList>
    </citation>
    <scope>NUCLEOTIDE SEQUENCE [LARGE SCALE GENOMIC DNA]</scope>
    <source>
        <strain evidence="9">ATCC 700099 / DSM 44233 / CIP 104796 / JCM 9543 / NBRC 105858 / Y-104</strain>
    </source>
</reference>
<dbReference type="HOGENOM" id="CLU_000445_90_1_11"/>
<dbReference type="CDD" id="cd17535">
    <property type="entry name" value="REC_NarL-like"/>
    <property type="match status" value="1"/>
</dbReference>
<keyword evidence="4" id="KW-0804">Transcription</keyword>
<dbReference type="PANTHER" id="PTHR43214">
    <property type="entry name" value="TWO-COMPONENT RESPONSE REGULATOR"/>
    <property type="match status" value="1"/>
</dbReference>
<dbReference type="STRING" id="479431.Namu_2635"/>
<dbReference type="Gene3D" id="3.40.50.2300">
    <property type="match status" value="1"/>
</dbReference>
<name>C8X7N1_NAKMY</name>
<dbReference type="PROSITE" id="PS00622">
    <property type="entry name" value="HTH_LUXR_1"/>
    <property type="match status" value="1"/>
</dbReference>
<accession>C8X7N1</accession>
<dbReference type="InParanoid" id="C8X7N1"/>
<dbReference type="GO" id="GO:0000160">
    <property type="term" value="P:phosphorelay signal transduction system"/>
    <property type="evidence" value="ECO:0007669"/>
    <property type="project" value="InterPro"/>
</dbReference>